<dbReference type="InterPro" id="IPR052908">
    <property type="entry name" value="AP-4-A_phosphorylase"/>
</dbReference>
<reference evidence="3" key="1">
    <citation type="submission" date="2022-09" db="EMBL/GenBank/DDBJ databases">
        <title>Novel Mycoplasma species identified in domestic and wild animals.</title>
        <authorList>
            <person name="Volokhov D.V."/>
            <person name="Furtak V.A."/>
            <person name="Zagorodnyaya T.A."/>
        </authorList>
    </citation>
    <scope>NUCLEOTIDE SEQUENCE</scope>
    <source>
        <strain evidence="3">Oakley</strain>
    </source>
</reference>
<dbReference type="InterPro" id="IPR019808">
    <property type="entry name" value="Histidine_triad_CS"/>
</dbReference>
<organism evidence="3 4">
    <name type="scientific">Paracholeplasma manati</name>
    <dbReference type="NCBI Taxonomy" id="591373"/>
    <lineage>
        <taxon>Bacteria</taxon>
        <taxon>Bacillati</taxon>
        <taxon>Mycoplasmatota</taxon>
        <taxon>Mollicutes</taxon>
        <taxon>Acholeplasmatales</taxon>
        <taxon>Acholeplasmataceae</taxon>
        <taxon>Paracholeplasma</taxon>
    </lineage>
</organism>
<dbReference type="PANTHER" id="PTHR42997:SF1">
    <property type="entry name" value="AP-4-A PHOSPHORYLASE"/>
    <property type="match status" value="1"/>
</dbReference>
<dbReference type="PROSITE" id="PS51084">
    <property type="entry name" value="HIT_2"/>
    <property type="match status" value="1"/>
</dbReference>
<dbReference type="Pfam" id="PF01230">
    <property type="entry name" value="HIT"/>
    <property type="match status" value="1"/>
</dbReference>
<feature type="domain" description="HIT" evidence="2">
    <location>
        <begin position="1"/>
        <end position="106"/>
    </location>
</feature>
<dbReference type="PANTHER" id="PTHR42997">
    <property type="entry name" value="HIT FAMILY HYDROLASE"/>
    <property type="match status" value="1"/>
</dbReference>
<dbReference type="PROSITE" id="PS00892">
    <property type="entry name" value="HIT_1"/>
    <property type="match status" value="1"/>
</dbReference>
<dbReference type="InterPro" id="IPR011146">
    <property type="entry name" value="HIT-like"/>
</dbReference>
<dbReference type="EMBL" id="JAOVQM010000003">
    <property type="protein sequence ID" value="MCV2232056.1"/>
    <property type="molecule type" value="Genomic_DNA"/>
</dbReference>
<feature type="short sequence motif" description="Histidine triad motif" evidence="1">
    <location>
        <begin position="91"/>
        <end position="95"/>
    </location>
</feature>
<evidence type="ECO:0000313" key="4">
    <source>
        <dbReference type="Proteomes" id="UP001177160"/>
    </source>
</evidence>
<keyword evidence="4" id="KW-1185">Reference proteome</keyword>
<sequence>MCIFCERKDKKIIFENEYIYVIYDGFPVNPGHTLIITKRHISNYFELSKSEKEAIDEALIIMKSKLDNEFHPDGYNIGINNGLAAGQTIMHLHVHLIPRYQGDMENPRGGVRGVIPQKQVY</sequence>
<dbReference type="Gene3D" id="3.30.428.10">
    <property type="entry name" value="HIT-like"/>
    <property type="match status" value="1"/>
</dbReference>
<evidence type="ECO:0000256" key="1">
    <source>
        <dbReference type="PROSITE-ProRule" id="PRU00464"/>
    </source>
</evidence>
<name>A0ABT2Y5Q2_9MOLU</name>
<accession>A0ABT2Y5Q2</accession>
<dbReference type="InterPro" id="IPR036265">
    <property type="entry name" value="HIT-like_sf"/>
</dbReference>
<dbReference type="RefSeq" id="WP_263608220.1">
    <property type="nucleotide sequence ID" value="NZ_JAOVQM010000003.1"/>
</dbReference>
<proteinExistence type="predicted"/>
<dbReference type="Proteomes" id="UP001177160">
    <property type="component" value="Unassembled WGS sequence"/>
</dbReference>
<protein>
    <submittedName>
        <fullName evidence="3">HIT family protein</fullName>
    </submittedName>
</protein>
<gene>
    <name evidence="3" type="ORF">N7548_04355</name>
</gene>
<evidence type="ECO:0000313" key="3">
    <source>
        <dbReference type="EMBL" id="MCV2232056.1"/>
    </source>
</evidence>
<comment type="caution">
    <text evidence="3">The sequence shown here is derived from an EMBL/GenBank/DDBJ whole genome shotgun (WGS) entry which is preliminary data.</text>
</comment>
<evidence type="ECO:0000259" key="2">
    <source>
        <dbReference type="PROSITE" id="PS51084"/>
    </source>
</evidence>
<dbReference type="SUPFAM" id="SSF54197">
    <property type="entry name" value="HIT-like"/>
    <property type="match status" value="1"/>
</dbReference>